<dbReference type="Pfam" id="PF21910">
    <property type="entry name" value="GH85_C"/>
    <property type="match status" value="1"/>
</dbReference>
<dbReference type="Gene3D" id="3.20.20.80">
    <property type="entry name" value="Glycosidases"/>
    <property type="match status" value="1"/>
</dbReference>
<evidence type="ECO:0000313" key="4">
    <source>
        <dbReference type="EMBL" id="AVP48982.1"/>
    </source>
</evidence>
<feature type="signal peptide" evidence="1">
    <location>
        <begin position="1"/>
        <end position="20"/>
    </location>
</feature>
<dbReference type="RefSeq" id="WP_303662327.1">
    <property type="nucleotide sequence ID" value="NZ_CP027019.1"/>
</dbReference>
<protein>
    <submittedName>
        <fullName evidence="4">Uncharacterized protein</fullName>
    </submittedName>
</protein>
<feature type="domain" description="Endo-beta-N-acetylglucosaminidase D-like D2" evidence="3">
    <location>
        <begin position="686"/>
        <end position="753"/>
    </location>
</feature>
<dbReference type="Gene3D" id="2.60.40.10">
    <property type="entry name" value="Immunoglobulins"/>
    <property type="match status" value="1"/>
</dbReference>
<evidence type="ECO:0000256" key="1">
    <source>
        <dbReference type="SAM" id="SignalP"/>
    </source>
</evidence>
<gene>
    <name evidence="4" type="ORF">C5T88_00030</name>
</gene>
<dbReference type="GO" id="GO:0033925">
    <property type="term" value="F:mannosyl-glycoprotein endo-beta-N-acetylglucosaminidase activity"/>
    <property type="evidence" value="ECO:0007669"/>
    <property type="project" value="InterPro"/>
</dbReference>
<evidence type="ECO:0000259" key="3">
    <source>
        <dbReference type="Pfam" id="PF21910"/>
    </source>
</evidence>
<evidence type="ECO:0000313" key="5">
    <source>
        <dbReference type="Proteomes" id="UP000239250"/>
    </source>
</evidence>
<dbReference type="PANTHER" id="PTHR13246">
    <property type="entry name" value="ENDO BETA N-ACETYLGLUCOSAMINIDASE"/>
    <property type="match status" value="1"/>
</dbReference>
<dbReference type="InterPro" id="IPR005201">
    <property type="entry name" value="TIM_ENGase"/>
</dbReference>
<dbReference type="InterPro" id="IPR013783">
    <property type="entry name" value="Ig-like_fold"/>
</dbReference>
<organism evidence="4 5">
    <name type="scientific">Williamsoniiplasma luminosum</name>
    <dbReference type="NCBI Taxonomy" id="214888"/>
    <lineage>
        <taxon>Bacteria</taxon>
        <taxon>Bacillati</taxon>
        <taxon>Mycoplasmatota</taxon>
        <taxon>Mollicutes</taxon>
        <taxon>Entomoplasmatales</taxon>
        <taxon>Williamsoniiplasma</taxon>
    </lineage>
</organism>
<keyword evidence="1" id="KW-0732">Signal</keyword>
<dbReference type="PANTHER" id="PTHR13246:SF1">
    <property type="entry name" value="CYTOSOLIC ENDO-BETA-N-ACETYLGLUCOSAMINIDASE"/>
    <property type="match status" value="1"/>
</dbReference>
<dbReference type="PROSITE" id="PS51257">
    <property type="entry name" value="PROKAR_LIPOPROTEIN"/>
    <property type="match status" value="1"/>
</dbReference>
<feature type="domain" description="Cytosolic endo-beta-N-acetylglucosaminidase TIM barrel" evidence="2">
    <location>
        <begin position="161"/>
        <end position="477"/>
    </location>
</feature>
<dbReference type="Proteomes" id="UP000239250">
    <property type="component" value="Chromosome"/>
</dbReference>
<accession>A0A2S0NIZ1</accession>
<dbReference type="InterPro" id="IPR054110">
    <property type="entry name" value="EndoD-like_D2"/>
</dbReference>
<dbReference type="Gene3D" id="2.60.120.260">
    <property type="entry name" value="Galactose-binding domain-like"/>
    <property type="match status" value="1"/>
</dbReference>
<sequence length="765" mass="86033">MKKLLSMLAACTVTIAPVSALVVSCTPTANKPNAPEKIKEFKEKKDPEHIGNKMTIDSNFSTNYKTPKDLENQSLTGIPLSKYWMPEGQKNNTQSKNEETEKLINSFYEYDPLKDKDAKYNVSKVPLKQKLVSKVSNPFSDKTGKVRHHAMGVVNRGTSGTAAQGTRSFDNYNFTNWAYVDEYSAWAGSVHEGIIVLPSADIIDAAHINGTKMLGMIYLDGFHGLEQHHIKNFLQKDANGNYLLVDQLIKIADYFGFDGWYLNNEANAHGVIMSEDEIIEMFTQYKKKVTALKLKQMMTTYQNGLGLNEWDSDTASKYLKNSDSYVSDFGQTNGQQTDDFIKKNNLGELRFNSMAMHNANHTFNNIQNGGKYDFRNLVQIQKGEDGVYNEYTNSLGSFATSDTWKDFTGPQGGFNDIRDLEINNKFHENDNLLFSGENRDPSQIHDDSSAISGIIGERTPLIDEEFSTNFSTGQGIKYFTKGKAENIDKSWNNRGVMDVQPTFQWIVDNQGGNALKANYNYQNAFNKGNSIGLAGSFDNKTGSLNGGVIKQNGVTKIDLFSSKIKITDQVMKLAIDAKTDNEDLMATKNIKPKMILEFEDKEKVALEPSKVDKVESNTWNMLEFNLDAHKGKTLVGINIEITSMINSDNAKIDLGQLSLLKPTTKTVEFVPDLNFEYVVKQKNDEGAETGEASIRLYWDFKKDDHDVYEIYQITNDGKHKFMGTTRTNAYFIEKVKIADGMKFGVKAVGMDNVENYKMTIREAKL</sequence>
<evidence type="ECO:0000259" key="2">
    <source>
        <dbReference type="Pfam" id="PF03644"/>
    </source>
</evidence>
<dbReference type="Pfam" id="PF03644">
    <property type="entry name" value="Glyco_hydro_85"/>
    <property type="match status" value="1"/>
</dbReference>
<dbReference type="GO" id="GO:0005829">
    <property type="term" value="C:cytosol"/>
    <property type="evidence" value="ECO:0007669"/>
    <property type="project" value="UniProtKB-SubCell"/>
</dbReference>
<reference evidence="5" key="1">
    <citation type="submission" date="2018-02" db="EMBL/GenBank/DDBJ databases">
        <title>Firefly genomes illuminate parallel origins of bioluminescence in beetles.</title>
        <authorList>
            <person name="Fallon T.R."/>
            <person name="Lower S.E.S."/>
            <person name="Behringer M."/>
            <person name="Weng J.-K."/>
        </authorList>
    </citation>
    <scope>NUCLEOTIDE SEQUENCE [LARGE SCALE GENOMIC DNA]</scope>
</reference>
<dbReference type="AlphaFoldDB" id="A0A2S0NIZ1"/>
<proteinExistence type="predicted"/>
<feature type="chain" id="PRO_5015459184" evidence="1">
    <location>
        <begin position="21"/>
        <end position="765"/>
    </location>
</feature>
<dbReference type="InterPro" id="IPR032979">
    <property type="entry name" value="ENGase"/>
</dbReference>
<dbReference type="EMBL" id="CP027019">
    <property type="protein sequence ID" value="AVP48982.1"/>
    <property type="molecule type" value="Genomic_DNA"/>
</dbReference>
<name>A0A2S0NIZ1_9MOLU</name>